<sequence>MNPLSFSWRLTRRDWRAGELRLLLAALVVAVASIASVGFFVDRMRQALSLEARQLLGADLVIGSDRALPKEWIDEVGRLGLASALTVSFPSMVVGEQGPPQLASVKAVSEGYPLRGAVRVASAPGAPDEAAGGIPAPGTLWVDPQLLQALGAPPGAALELGDARFQAAQVITLEPDRGANFVNFAPRAILRLDELEATGLVQPASRVTWRLLVAGEPAALSRFEAWVQPRLGRNARVETLESGRPELRNTLERAERFLALVALMSALIAAVAIGLASRRFAERHLDGCAVMRAMGIRQSRLSAVLALELFWIGLAGGLVGALLGWLVHFGLVSAISPLIGMPLPMPGPWPALQALAAGLVLLLGCGAWPFLRLAGVPPLRVLRRDLGSAGASPWVALLLALAAFAGLLLWFAGDRKLAAVALGGFVVGGAVFSVLVWLAMRLIAPLRGTALVRRRPALRLALASWSRRQGASVVQTVALAVGLMALMLLTVTRTDLIDSWRRASPPDAPNRFVINIQPDQRDAVIRSLAQAGIRDVELLPMIRGRLVEINGRPVRPEDFDGDRAQRMLDREFNLSQSAQAPAHNRIVEGKWFAPEGLEVSVESGILATLGLKLGDELTFDIAGEKVAVRATSVRKVQWDSMRVNFFMILSPRALRDAPQTLITAFHQPVDAPRVEAALVREHPNLTIFDTGALLNQVQKMLEQVVLAVQFLFLLTLAAGVVVLHTALASSRDERVREAGLMRALGASRAQLSQAQLWELGLSGALAGLLASGGAIAIGWVLAQQVFQFEFAVRWSSLVWGTAAGAVLAMLAGWLSLRGVLRAPPLDTLRAS</sequence>
<keyword evidence="3 6" id="KW-0812">Transmembrane</keyword>
<feature type="transmembrane region" description="Helical" evidence="6">
    <location>
        <begin position="704"/>
        <end position="727"/>
    </location>
</feature>
<dbReference type="GO" id="GO:0005886">
    <property type="term" value="C:plasma membrane"/>
    <property type="evidence" value="ECO:0007669"/>
    <property type="project" value="UniProtKB-SubCell"/>
</dbReference>
<evidence type="ECO:0000259" key="7">
    <source>
        <dbReference type="Pfam" id="PF02687"/>
    </source>
</evidence>
<feature type="transmembrane region" description="Helical" evidence="6">
    <location>
        <begin position="761"/>
        <end position="782"/>
    </location>
</feature>
<dbReference type="EMBL" id="JACHGB010000009">
    <property type="protein sequence ID" value="MBB5273852.1"/>
    <property type="molecule type" value="Genomic_DNA"/>
</dbReference>
<dbReference type="Pfam" id="PF02687">
    <property type="entry name" value="FtsX"/>
    <property type="match status" value="2"/>
</dbReference>
<proteinExistence type="predicted"/>
<keyword evidence="9" id="KW-1185">Reference proteome</keyword>
<evidence type="ECO:0000313" key="8">
    <source>
        <dbReference type="EMBL" id="MBB5273852.1"/>
    </source>
</evidence>
<dbReference type="PANTHER" id="PTHR30287:SF1">
    <property type="entry name" value="INNER MEMBRANE PROTEIN"/>
    <property type="match status" value="1"/>
</dbReference>
<feature type="transmembrane region" description="Helical" evidence="6">
    <location>
        <begin position="419"/>
        <end position="440"/>
    </location>
</feature>
<dbReference type="RefSeq" id="WP_246435162.1">
    <property type="nucleotide sequence ID" value="NZ_BAABEW010000005.1"/>
</dbReference>
<feature type="transmembrane region" description="Helical" evidence="6">
    <location>
        <begin position="794"/>
        <end position="816"/>
    </location>
</feature>
<dbReference type="PANTHER" id="PTHR30287">
    <property type="entry name" value="MEMBRANE COMPONENT OF PREDICTED ABC SUPERFAMILY METABOLITE UPTAKE TRANSPORTER"/>
    <property type="match status" value="1"/>
</dbReference>
<feature type="transmembrane region" description="Helical" evidence="6">
    <location>
        <begin position="391"/>
        <end position="412"/>
    </location>
</feature>
<feature type="domain" description="ABC3 transporter permease C-terminal" evidence="7">
    <location>
        <begin position="260"/>
        <end position="378"/>
    </location>
</feature>
<protein>
    <submittedName>
        <fullName evidence="8">Putative ABC transport system permease protein</fullName>
    </submittedName>
</protein>
<evidence type="ECO:0000313" key="9">
    <source>
        <dbReference type="Proteomes" id="UP000532440"/>
    </source>
</evidence>
<feature type="transmembrane region" description="Helical" evidence="6">
    <location>
        <begin position="257"/>
        <end position="276"/>
    </location>
</feature>
<feature type="domain" description="ABC3 transporter permease C-terminal" evidence="7">
    <location>
        <begin position="710"/>
        <end position="824"/>
    </location>
</feature>
<feature type="transmembrane region" description="Helical" evidence="6">
    <location>
        <begin position="351"/>
        <end position="371"/>
    </location>
</feature>
<feature type="transmembrane region" description="Helical" evidence="6">
    <location>
        <begin position="472"/>
        <end position="492"/>
    </location>
</feature>
<keyword evidence="2" id="KW-1003">Cell membrane</keyword>
<evidence type="ECO:0000256" key="3">
    <source>
        <dbReference type="ARBA" id="ARBA00022692"/>
    </source>
</evidence>
<dbReference type="Proteomes" id="UP000532440">
    <property type="component" value="Unassembled WGS sequence"/>
</dbReference>
<accession>A0A7W8MAM7</accession>
<keyword evidence="5 6" id="KW-0472">Membrane</keyword>
<dbReference type="AlphaFoldDB" id="A0A7W8MAM7"/>
<comment type="subcellular location">
    <subcellularLocation>
        <location evidence="1">Cell membrane</location>
        <topology evidence="1">Multi-pass membrane protein</topology>
    </subcellularLocation>
</comment>
<evidence type="ECO:0000256" key="2">
    <source>
        <dbReference type="ARBA" id="ARBA00022475"/>
    </source>
</evidence>
<dbReference type="InterPro" id="IPR003838">
    <property type="entry name" value="ABC3_permease_C"/>
</dbReference>
<gene>
    <name evidence="8" type="ORF">HNQ70_003884</name>
</gene>
<evidence type="ECO:0000256" key="1">
    <source>
        <dbReference type="ARBA" id="ARBA00004651"/>
    </source>
</evidence>
<feature type="transmembrane region" description="Helical" evidence="6">
    <location>
        <begin position="309"/>
        <end position="339"/>
    </location>
</feature>
<comment type="caution">
    <text evidence="8">The sequence shown here is derived from an EMBL/GenBank/DDBJ whole genome shotgun (WGS) entry which is preliminary data.</text>
</comment>
<reference evidence="8 9" key="1">
    <citation type="submission" date="2020-08" db="EMBL/GenBank/DDBJ databases">
        <title>Genomic Encyclopedia of Type Strains, Phase IV (KMG-IV): sequencing the most valuable type-strain genomes for metagenomic binning, comparative biology and taxonomic classification.</title>
        <authorList>
            <person name="Goeker M."/>
        </authorList>
    </citation>
    <scope>NUCLEOTIDE SEQUENCE [LARGE SCALE GENOMIC DNA]</scope>
    <source>
        <strain evidence="8 9">DSM 29781</strain>
    </source>
</reference>
<keyword evidence="4 6" id="KW-1133">Transmembrane helix</keyword>
<feature type="transmembrane region" description="Helical" evidence="6">
    <location>
        <begin position="20"/>
        <end position="41"/>
    </location>
</feature>
<dbReference type="InterPro" id="IPR038766">
    <property type="entry name" value="Membrane_comp_ABC_pdt"/>
</dbReference>
<evidence type="ECO:0000256" key="5">
    <source>
        <dbReference type="ARBA" id="ARBA00023136"/>
    </source>
</evidence>
<name>A0A7W8MAM7_9BURK</name>
<evidence type="ECO:0000256" key="4">
    <source>
        <dbReference type="ARBA" id="ARBA00022989"/>
    </source>
</evidence>
<organism evidence="8 9">
    <name type="scientific">Quisquiliibacterium transsilvanicum</name>
    <dbReference type="NCBI Taxonomy" id="1549638"/>
    <lineage>
        <taxon>Bacteria</taxon>
        <taxon>Pseudomonadati</taxon>
        <taxon>Pseudomonadota</taxon>
        <taxon>Betaproteobacteria</taxon>
        <taxon>Burkholderiales</taxon>
        <taxon>Burkholderiaceae</taxon>
        <taxon>Quisquiliibacterium</taxon>
    </lineage>
</organism>
<evidence type="ECO:0000256" key="6">
    <source>
        <dbReference type="SAM" id="Phobius"/>
    </source>
</evidence>